<evidence type="ECO:0000313" key="3">
    <source>
        <dbReference type="Proteomes" id="UP000292347"/>
    </source>
</evidence>
<protein>
    <submittedName>
        <fullName evidence="2">Ferritin-like domain-containing protein</fullName>
    </submittedName>
</protein>
<gene>
    <name evidence="2" type="ORF">EO081_13445</name>
</gene>
<name>A0A4Q2IUS6_9SPHN</name>
<reference evidence="2 3" key="1">
    <citation type="submission" date="2019-01" db="EMBL/GenBank/DDBJ databases">
        <title>Sphingomonas mucosissima sp. nov. and Sphingomonas desiccabilis sp. nov., from biological soil crusts in the Colorado Plateau, USA.</title>
        <authorList>
            <person name="Zhu D."/>
        </authorList>
    </citation>
    <scope>NUCLEOTIDE SEQUENCE [LARGE SCALE GENOMIC DNA]</scope>
    <source>
        <strain evidence="2 3">CP1D</strain>
    </source>
</reference>
<dbReference type="Proteomes" id="UP000292347">
    <property type="component" value="Unassembled WGS sequence"/>
</dbReference>
<dbReference type="AlphaFoldDB" id="A0A4Q2IUS6"/>
<evidence type="ECO:0000256" key="1">
    <source>
        <dbReference type="SAM" id="MobiDB-lite"/>
    </source>
</evidence>
<organism evidence="2 3">
    <name type="scientific">Sphingomonas desiccabilis</name>
    <dbReference type="NCBI Taxonomy" id="429134"/>
    <lineage>
        <taxon>Bacteria</taxon>
        <taxon>Pseudomonadati</taxon>
        <taxon>Pseudomonadota</taxon>
        <taxon>Alphaproteobacteria</taxon>
        <taxon>Sphingomonadales</taxon>
        <taxon>Sphingomonadaceae</taxon>
        <taxon>Sphingomonas</taxon>
    </lineage>
</organism>
<dbReference type="OrthoDB" id="954262at2"/>
<comment type="caution">
    <text evidence="2">The sequence shown here is derived from an EMBL/GenBank/DDBJ whole genome shotgun (WGS) entry which is preliminary data.</text>
</comment>
<feature type="compositionally biased region" description="Low complexity" evidence="1">
    <location>
        <begin position="53"/>
        <end position="79"/>
    </location>
</feature>
<feature type="region of interest" description="Disordered" evidence="1">
    <location>
        <begin position="52"/>
        <end position="79"/>
    </location>
</feature>
<proteinExistence type="predicted"/>
<dbReference type="PANTHER" id="PTHR31694:SF26">
    <property type="entry name" value="OS05G0151100 PROTEIN"/>
    <property type="match status" value="1"/>
</dbReference>
<accession>A0A4Q2IUS6</accession>
<dbReference type="EMBL" id="SDPT01000002">
    <property type="protein sequence ID" value="RXZ32171.1"/>
    <property type="molecule type" value="Genomic_DNA"/>
</dbReference>
<dbReference type="Pfam" id="PF13668">
    <property type="entry name" value="Ferritin_2"/>
    <property type="match status" value="1"/>
</dbReference>
<dbReference type="CDD" id="cd00657">
    <property type="entry name" value="Ferritin_like"/>
    <property type="match status" value="1"/>
</dbReference>
<dbReference type="InterPro" id="IPR009078">
    <property type="entry name" value="Ferritin-like_SF"/>
</dbReference>
<dbReference type="InterPro" id="IPR052965">
    <property type="entry name" value="Pigment-catalase-like"/>
</dbReference>
<evidence type="ECO:0000313" key="2">
    <source>
        <dbReference type="EMBL" id="RXZ32171.1"/>
    </source>
</evidence>
<dbReference type="PANTHER" id="PTHR31694">
    <property type="entry name" value="DESICCATION-LIKE PROTEIN"/>
    <property type="match status" value="1"/>
</dbReference>
<sequence length="343" mass="35324">MDQQEPLQQVLEASDKRRAERREFFRYAGGFGIAAAGAAVLSACGGNDDDDAGTVTTAATPTPTPTGSATATPTPTPTATESDVLNFALNLEYLEAQFYAFAATGAGLSSNLLSGSGTAGAATGGRQVNFTDPLVARYAREIAADEQAHVAFLRRTIGNSAVAQPAIDLGTSATSAFASAAVAAGLIQKGQTFDPYANDENFLLAAFLFEDVGVTAYRGAIQYLRTTSYIDATAGIQASEAYHAGLVRTVLYRKGVNMASLLDATDKISNARDALDGGGSDIDQGVRLVNNASNIVPSDGTGIAFARTPTQVLNIVYLGNKVATSGGFFPKGVNGLLKASAAV</sequence>
<keyword evidence="3" id="KW-1185">Reference proteome</keyword>
<dbReference type="RefSeq" id="WP_129342382.1">
    <property type="nucleotide sequence ID" value="NZ_JACIDD010000002.1"/>
</dbReference>
<dbReference type="SUPFAM" id="SSF47240">
    <property type="entry name" value="Ferritin-like"/>
    <property type="match status" value="1"/>
</dbReference>